<dbReference type="RefSeq" id="WP_404609619.1">
    <property type="nucleotide sequence ID" value="NZ_JBIYDN010000014.1"/>
</dbReference>
<dbReference type="InterPro" id="IPR011006">
    <property type="entry name" value="CheY-like_superfamily"/>
</dbReference>
<comment type="caution">
    <text evidence="8">The sequence shown here is derived from an EMBL/GenBank/DDBJ whole genome shotgun (WGS) entry which is preliminary data.</text>
</comment>
<dbReference type="PROSITE" id="PS50113">
    <property type="entry name" value="PAC"/>
    <property type="match status" value="1"/>
</dbReference>
<dbReference type="Pfam" id="PF08447">
    <property type="entry name" value="PAS_3"/>
    <property type="match status" value="1"/>
</dbReference>
<dbReference type="SMART" id="SM00387">
    <property type="entry name" value="HATPase_c"/>
    <property type="match status" value="1"/>
</dbReference>
<dbReference type="PANTHER" id="PTHR43065">
    <property type="entry name" value="SENSOR HISTIDINE KINASE"/>
    <property type="match status" value="1"/>
</dbReference>
<evidence type="ECO:0000313" key="9">
    <source>
        <dbReference type="Proteomes" id="UP001620514"/>
    </source>
</evidence>
<evidence type="ECO:0000259" key="7">
    <source>
        <dbReference type="PROSITE" id="PS50113"/>
    </source>
</evidence>
<dbReference type="InterPro" id="IPR000014">
    <property type="entry name" value="PAS"/>
</dbReference>
<name>A0ABW8MLF5_9BURK</name>
<dbReference type="SUPFAM" id="SSF55874">
    <property type="entry name" value="ATPase domain of HSP90 chaperone/DNA topoisomerase II/histidine kinase"/>
    <property type="match status" value="1"/>
</dbReference>
<dbReference type="InterPro" id="IPR013655">
    <property type="entry name" value="PAS_fold_3"/>
</dbReference>
<dbReference type="Gene3D" id="3.40.50.2300">
    <property type="match status" value="1"/>
</dbReference>
<reference evidence="8 9" key="1">
    <citation type="submission" date="2024-11" db="EMBL/GenBank/DDBJ databases">
        <title>Using genomics to understand microbial adaptation to soil warming.</title>
        <authorList>
            <person name="Deangelis K.M. PhD."/>
        </authorList>
    </citation>
    <scope>NUCLEOTIDE SEQUENCE [LARGE SCALE GENOMIC DNA]</scope>
    <source>
        <strain evidence="8 9">GAS97</strain>
    </source>
</reference>
<dbReference type="SMART" id="SM00388">
    <property type="entry name" value="HisKA"/>
    <property type="match status" value="1"/>
</dbReference>
<dbReference type="SUPFAM" id="SSF55785">
    <property type="entry name" value="PYP-like sensor domain (PAS domain)"/>
    <property type="match status" value="1"/>
</dbReference>
<evidence type="ECO:0000259" key="5">
    <source>
        <dbReference type="PROSITE" id="PS50109"/>
    </source>
</evidence>
<dbReference type="InterPro" id="IPR036890">
    <property type="entry name" value="HATPase_C_sf"/>
</dbReference>
<dbReference type="CDD" id="cd00156">
    <property type="entry name" value="REC"/>
    <property type="match status" value="1"/>
</dbReference>
<feature type="modified residue" description="4-aspartylphosphate" evidence="4">
    <location>
        <position position="617"/>
    </location>
</feature>
<dbReference type="Gene3D" id="3.30.565.10">
    <property type="entry name" value="Histidine kinase-like ATPase, C-terminal domain"/>
    <property type="match status" value="1"/>
</dbReference>
<proteinExistence type="predicted"/>
<protein>
    <recommendedName>
        <fullName evidence="2">histidine kinase</fullName>
        <ecNumber evidence="2">2.7.13.3</ecNumber>
    </recommendedName>
</protein>
<dbReference type="Pfam" id="PF00512">
    <property type="entry name" value="HisKA"/>
    <property type="match status" value="1"/>
</dbReference>
<dbReference type="NCBIfam" id="TIGR00229">
    <property type="entry name" value="sensory_box"/>
    <property type="match status" value="1"/>
</dbReference>
<feature type="domain" description="Response regulatory" evidence="6">
    <location>
        <begin position="568"/>
        <end position="680"/>
    </location>
</feature>
<keyword evidence="9" id="KW-1185">Reference proteome</keyword>
<accession>A0ABW8MLF5</accession>
<dbReference type="Gene3D" id="3.30.450.20">
    <property type="entry name" value="PAS domain"/>
    <property type="match status" value="1"/>
</dbReference>
<dbReference type="SUPFAM" id="SSF52172">
    <property type="entry name" value="CheY-like"/>
    <property type="match status" value="1"/>
</dbReference>
<gene>
    <name evidence="8" type="ORF">ABH943_004541</name>
</gene>
<dbReference type="InterPro" id="IPR004358">
    <property type="entry name" value="Sig_transdc_His_kin-like_C"/>
</dbReference>
<dbReference type="EMBL" id="JBIYDN010000014">
    <property type="protein sequence ID" value="MFK4444519.1"/>
    <property type="molecule type" value="Genomic_DNA"/>
</dbReference>
<dbReference type="SMART" id="SM00448">
    <property type="entry name" value="REC"/>
    <property type="match status" value="1"/>
</dbReference>
<keyword evidence="3 4" id="KW-0597">Phosphoprotein</keyword>
<evidence type="ECO:0000256" key="2">
    <source>
        <dbReference type="ARBA" id="ARBA00012438"/>
    </source>
</evidence>
<dbReference type="Proteomes" id="UP001620514">
    <property type="component" value="Unassembled WGS sequence"/>
</dbReference>
<dbReference type="PROSITE" id="PS50110">
    <property type="entry name" value="RESPONSE_REGULATORY"/>
    <property type="match status" value="1"/>
</dbReference>
<evidence type="ECO:0000256" key="3">
    <source>
        <dbReference type="ARBA" id="ARBA00022553"/>
    </source>
</evidence>
<dbReference type="InterPro" id="IPR036097">
    <property type="entry name" value="HisK_dim/P_sf"/>
</dbReference>
<dbReference type="PRINTS" id="PR00344">
    <property type="entry name" value="BCTRLSENSOR"/>
</dbReference>
<dbReference type="InterPro" id="IPR000700">
    <property type="entry name" value="PAS-assoc_C"/>
</dbReference>
<dbReference type="Gene3D" id="2.10.70.100">
    <property type="match status" value="1"/>
</dbReference>
<dbReference type="EC" id="2.7.13.3" evidence="2"/>
<dbReference type="Gene3D" id="1.10.287.130">
    <property type="match status" value="1"/>
</dbReference>
<dbReference type="Pfam" id="PF02518">
    <property type="entry name" value="HATPase_c"/>
    <property type="match status" value="1"/>
</dbReference>
<dbReference type="PROSITE" id="PS50109">
    <property type="entry name" value="HIS_KIN"/>
    <property type="match status" value="1"/>
</dbReference>
<feature type="domain" description="PAC" evidence="7">
    <location>
        <begin position="216"/>
        <end position="272"/>
    </location>
</feature>
<evidence type="ECO:0000256" key="4">
    <source>
        <dbReference type="PROSITE-ProRule" id="PRU00169"/>
    </source>
</evidence>
<dbReference type="InterPro" id="IPR001789">
    <property type="entry name" value="Sig_transdc_resp-reg_receiver"/>
</dbReference>
<dbReference type="InterPro" id="IPR003594">
    <property type="entry name" value="HATPase_dom"/>
</dbReference>
<dbReference type="CDD" id="cd00130">
    <property type="entry name" value="PAS"/>
    <property type="match status" value="1"/>
</dbReference>
<dbReference type="Pfam" id="PF00072">
    <property type="entry name" value="Response_reg"/>
    <property type="match status" value="1"/>
</dbReference>
<dbReference type="SUPFAM" id="SSF47384">
    <property type="entry name" value="Homodimeric domain of signal transducing histidine kinase"/>
    <property type="match status" value="1"/>
</dbReference>
<dbReference type="PANTHER" id="PTHR43065:SF42">
    <property type="entry name" value="TWO-COMPONENT SENSOR PPRA"/>
    <property type="match status" value="1"/>
</dbReference>
<evidence type="ECO:0000313" key="8">
    <source>
        <dbReference type="EMBL" id="MFK4444519.1"/>
    </source>
</evidence>
<dbReference type="InterPro" id="IPR005467">
    <property type="entry name" value="His_kinase_dom"/>
</dbReference>
<evidence type="ECO:0000256" key="1">
    <source>
        <dbReference type="ARBA" id="ARBA00000085"/>
    </source>
</evidence>
<feature type="domain" description="Histidine kinase" evidence="5">
    <location>
        <begin position="331"/>
        <end position="547"/>
    </location>
</feature>
<dbReference type="CDD" id="cd00082">
    <property type="entry name" value="HisKA"/>
    <property type="match status" value="1"/>
</dbReference>
<sequence length="685" mass="75286">MENRVLILAPRGRDADVVAEVLSKDGRNCLACMTAAMLNTELRGGAGTALIAEEALADSDMPQLFQWLGQQPTWSDFPLILLATKRVERRPKHALDRLEMLGNVVVLERPLNAETLRRAVSSALRARLRQYEARRQLAERVEAQERLHLALAAGQLGSWELDVETGLLRSTEAFRKIYGHKGPTLDYAQIVQLVHPDDREMRQRALDHCIDNNTNLTVEYRVIWADGTVHWVQSRGHPMRAPGSVPGTSTTRIIGVSLDVTDRHEVNEKILASQLVVERLNDTLESRIAERTHELASANDRLMKEIHERAKVQAVLVQAQKMEALGQLTGGIAHDFNNLLNVIMGNAELITRVSRDERVQTMAQTVKRATERGAKLTGQLLTFSRSSNLDLKAIDVISMLHGMRDMLTLSLGTGIHFGTRFDVKEAWTDADANQLELAVLNLAINARDAMPDGGLLTIRVSQCTAPDEAVPPGQYVVIGVSDTGTGIAPELLSRVFDPFFTTKPVGKGTGLGLSQVYGIARQAGGTARIHSEPGEGTTVELWLPLRERVVAEAQVAEQGEETAGAHERILVIEDDVDVRTFLVDCLKMLGYTVTEASHGRAGLDRLHTDDPDLLVVDFAMPGMNGLEVIAEAKRSRPQLPAILATGYADVDVSKDRVDGYAVLRKPFQIGDLARTVKAALTRTHV</sequence>
<evidence type="ECO:0000259" key="6">
    <source>
        <dbReference type="PROSITE" id="PS50110"/>
    </source>
</evidence>
<organism evidence="8 9">
    <name type="scientific">Caballeronia udeis</name>
    <dbReference type="NCBI Taxonomy" id="1232866"/>
    <lineage>
        <taxon>Bacteria</taxon>
        <taxon>Pseudomonadati</taxon>
        <taxon>Pseudomonadota</taxon>
        <taxon>Betaproteobacteria</taxon>
        <taxon>Burkholderiales</taxon>
        <taxon>Burkholderiaceae</taxon>
        <taxon>Caballeronia</taxon>
    </lineage>
</organism>
<comment type="catalytic activity">
    <reaction evidence="1">
        <text>ATP + protein L-histidine = ADP + protein N-phospho-L-histidine.</text>
        <dbReference type="EC" id="2.7.13.3"/>
    </reaction>
</comment>
<dbReference type="InterPro" id="IPR003661">
    <property type="entry name" value="HisK_dim/P_dom"/>
</dbReference>
<dbReference type="InterPro" id="IPR035965">
    <property type="entry name" value="PAS-like_dom_sf"/>
</dbReference>